<evidence type="ECO:0000256" key="1">
    <source>
        <dbReference type="SAM" id="MobiDB-lite"/>
    </source>
</evidence>
<dbReference type="KEGG" id="gom:D7316_03768"/>
<dbReference type="EMBL" id="CP033972">
    <property type="protein sequence ID" value="AZG47160.1"/>
    <property type="molecule type" value="Genomic_DNA"/>
</dbReference>
<reference evidence="2 3" key="1">
    <citation type="submission" date="2018-11" db="EMBL/GenBank/DDBJ databases">
        <title>Gordonia insulae sp. nov., isolated from an island soil.</title>
        <authorList>
            <person name="Kim Y.S."/>
            <person name="Kim S.B."/>
        </authorList>
    </citation>
    <scope>NUCLEOTIDE SEQUENCE [LARGE SCALE GENOMIC DNA]</scope>
    <source>
        <strain evidence="2 3">MMS17-SY073</strain>
    </source>
</reference>
<name>A0A3G8JSK8_9ACTN</name>
<feature type="region of interest" description="Disordered" evidence="1">
    <location>
        <begin position="1"/>
        <end position="67"/>
    </location>
</feature>
<proteinExistence type="predicted"/>
<feature type="compositionally biased region" description="Low complexity" evidence="1">
    <location>
        <begin position="37"/>
        <end position="52"/>
    </location>
</feature>
<evidence type="ECO:0000313" key="2">
    <source>
        <dbReference type="EMBL" id="AZG47160.1"/>
    </source>
</evidence>
<evidence type="ECO:0000313" key="3">
    <source>
        <dbReference type="Proteomes" id="UP000271469"/>
    </source>
</evidence>
<sequence length="67" mass="6826">MARRKDNRAECDGSGDEGKAQNAAEFATAANDSPPYATTAGHDATGAATTAGVHRSSASTTTDRRLS</sequence>
<keyword evidence="3" id="KW-1185">Reference proteome</keyword>
<feature type="compositionally biased region" description="Low complexity" evidence="1">
    <location>
        <begin position="20"/>
        <end position="30"/>
    </location>
</feature>
<dbReference type="Proteomes" id="UP000271469">
    <property type="component" value="Chromosome"/>
</dbReference>
<gene>
    <name evidence="2" type="ORF">D7316_03768</name>
</gene>
<accession>A0A3G8JSK8</accession>
<organism evidence="2 3">
    <name type="scientific">Gordonia insulae</name>
    <dbReference type="NCBI Taxonomy" id="2420509"/>
    <lineage>
        <taxon>Bacteria</taxon>
        <taxon>Bacillati</taxon>
        <taxon>Actinomycetota</taxon>
        <taxon>Actinomycetes</taxon>
        <taxon>Mycobacteriales</taxon>
        <taxon>Gordoniaceae</taxon>
        <taxon>Gordonia</taxon>
    </lineage>
</organism>
<protein>
    <submittedName>
        <fullName evidence="2">Uncharacterized protein</fullName>
    </submittedName>
</protein>
<dbReference type="AlphaFoldDB" id="A0A3G8JSK8"/>
<feature type="compositionally biased region" description="Basic and acidic residues" evidence="1">
    <location>
        <begin position="7"/>
        <end position="19"/>
    </location>
</feature>